<evidence type="ECO:0000313" key="2">
    <source>
        <dbReference type="EMBL" id="OOF47142.1"/>
    </source>
</evidence>
<dbReference type="RefSeq" id="WP_077474571.1">
    <property type="nucleotide sequence ID" value="NZ_MLHK01000064.1"/>
</dbReference>
<dbReference type="OrthoDB" id="663011at2"/>
<evidence type="ECO:0000313" key="1">
    <source>
        <dbReference type="EMBL" id="OOF43856.1"/>
    </source>
</evidence>
<reference evidence="3 4" key="1">
    <citation type="submission" date="2016-10" db="EMBL/GenBank/DDBJ databases">
        <title>Rodentibacter gen. nov. and new species.</title>
        <authorList>
            <person name="Christensen H."/>
        </authorList>
    </citation>
    <scope>NUCLEOTIDE SEQUENCE [LARGE SCALE GENOMIC DNA]</scope>
    <source>
        <strain evidence="1 3">H1983213011</strain>
        <strain evidence="2 4">H1987082031</strain>
    </source>
</reference>
<evidence type="ECO:0000313" key="3">
    <source>
        <dbReference type="Proteomes" id="UP000188728"/>
    </source>
</evidence>
<comment type="caution">
    <text evidence="2">The sequence shown here is derived from an EMBL/GenBank/DDBJ whole genome shotgun (WGS) entry which is preliminary data.</text>
</comment>
<sequence length="65" mass="7242">MLLNTYLNLIRQHCPELTEPQLARLAEGLQVKTLVSREAFIATGEVPKYLAFIAKGLLKGVYAIL</sequence>
<organism evidence="2 4">
    <name type="scientific">Rodentibacter trehalosifermentans</name>
    <dbReference type="NCBI Taxonomy" id="1908263"/>
    <lineage>
        <taxon>Bacteria</taxon>
        <taxon>Pseudomonadati</taxon>
        <taxon>Pseudomonadota</taxon>
        <taxon>Gammaproteobacteria</taxon>
        <taxon>Pasteurellales</taxon>
        <taxon>Pasteurellaceae</taxon>
        <taxon>Rodentibacter</taxon>
    </lineage>
</organism>
<evidence type="ECO:0000313" key="4">
    <source>
        <dbReference type="Proteomes" id="UP000189161"/>
    </source>
</evidence>
<dbReference type="InterPro" id="IPR018490">
    <property type="entry name" value="cNMP-bd_dom_sf"/>
</dbReference>
<accession>A0A1V3IP00</accession>
<proteinExistence type="predicted"/>
<dbReference type="EMBL" id="MLHK01000064">
    <property type="protein sequence ID" value="OOF43856.1"/>
    <property type="molecule type" value="Genomic_DNA"/>
</dbReference>
<dbReference type="AlphaFoldDB" id="A0A1V3IY04"/>
<protein>
    <recommendedName>
        <fullName evidence="5">Crp/Fnr family transcriptional regulator</fullName>
    </recommendedName>
</protein>
<dbReference type="SUPFAM" id="SSF51206">
    <property type="entry name" value="cAMP-binding domain-like"/>
    <property type="match status" value="1"/>
</dbReference>
<evidence type="ECO:0008006" key="5">
    <source>
        <dbReference type="Google" id="ProtNLM"/>
    </source>
</evidence>
<gene>
    <name evidence="1" type="ORF">BKK51_10720</name>
    <name evidence="2" type="ORF">BKK52_09845</name>
</gene>
<name>A0A1V3IY04_9PAST</name>
<dbReference type="Proteomes" id="UP000188728">
    <property type="component" value="Unassembled WGS sequence"/>
</dbReference>
<dbReference type="Proteomes" id="UP000189161">
    <property type="component" value="Unassembled WGS sequence"/>
</dbReference>
<dbReference type="EMBL" id="MLHL01000057">
    <property type="protein sequence ID" value="OOF47142.1"/>
    <property type="molecule type" value="Genomic_DNA"/>
</dbReference>
<keyword evidence="4" id="KW-1185">Reference proteome</keyword>
<accession>A0A1V3IY04</accession>